<evidence type="ECO:0000313" key="3">
    <source>
        <dbReference type="EMBL" id="MBA9004838.1"/>
    </source>
</evidence>
<proteinExistence type="predicted"/>
<feature type="domain" description="Luciferase" evidence="2">
    <location>
        <begin position="48"/>
        <end position="110"/>
    </location>
</feature>
<protein>
    <recommendedName>
        <fullName evidence="2">Luciferase domain-containing protein</fullName>
    </recommendedName>
</protein>
<accession>A0A7W3MZN6</accession>
<reference evidence="3 4" key="1">
    <citation type="submission" date="2020-08" db="EMBL/GenBank/DDBJ databases">
        <title>Sequencing the genomes of 1000 actinobacteria strains.</title>
        <authorList>
            <person name="Klenk H.-P."/>
        </authorList>
    </citation>
    <scope>NUCLEOTIDE SEQUENCE [LARGE SCALE GENOMIC DNA]</scope>
    <source>
        <strain evidence="3 4">DSM 45823</strain>
    </source>
</reference>
<dbReference type="Proteomes" id="UP000539313">
    <property type="component" value="Unassembled WGS sequence"/>
</dbReference>
<dbReference type="RefSeq" id="WP_182706170.1">
    <property type="nucleotide sequence ID" value="NZ_JACJII010000001.1"/>
</dbReference>
<evidence type="ECO:0000256" key="1">
    <source>
        <dbReference type="SAM" id="MobiDB-lite"/>
    </source>
</evidence>
<dbReference type="AlphaFoldDB" id="A0A7W3MZN6"/>
<keyword evidence="4" id="KW-1185">Reference proteome</keyword>
<gene>
    <name evidence="3" type="ORF">HNR21_003720</name>
</gene>
<organism evidence="3 4">
    <name type="scientific">Thermomonospora cellulosilytica</name>
    <dbReference type="NCBI Taxonomy" id="1411118"/>
    <lineage>
        <taxon>Bacteria</taxon>
        <taxon>Bacillati</taxon>
        <taxon>Actinomycetota</taxon>
        <taxon>Actinomycetes</taxon>
        <taxon>Streptosporangiales</taxon>
        <taxon>Thermomonosporaceae</taxon>
        <taxon>Thermomonospora</taxon>
    </lineage>
</organism>
<evidence type="ECO:0000259" key="2">
    <source>
        <dbReference type="Pfam" id="PF17648"/>
    </source>
</evidence>
<dbReference type="EMBL" id="JACJII010000001">
    <property type="protein sequence ID" value="MBA9004838.1"/>
    <property type="molecule type" value="Genomic_DNA"/>
</dbReference>
<evidence type="ECO:0000313" key="4">
    <source>
        <dbReference type="Proteomes" id="UP000539313"/>
    </source>
</evidence>
<sequence length="148" mass="15981">MNDDTMGPIRHQARTLTDHVLDQVRGWPALRVCRAECGTGRALAVGTRQIVHFPSENEAEVYLTGPVVHRMREVLLRCGPVLPEPPGPWIRLRLGGDSDAELLISLISVAIKANTAAANSTAAPTPAPERCCGDSKAARRGPPSEVFR</sequence>
<feature type="region of interest" description="Disordered" evidence="1">
    <location>
        <begin position="117"/>
        <end position="148"/>
    </location>
</feature>
<dbReference type="InterPro" id="IPR040841">
    <property type="entry name" value="Luciferase_dom"/>
</dbReference>
<comment type="caution">
    <text evidence="3">The sequence shown here is derived from an EMBL/GenBank/DDBJ whole genome shotgun (WGS) entry which is preliminary data.</text>
</comment>
<name>A0A7W3MZN6_9ACTN</name>
<dbReference type="Pfam" id="PF17648">
    <property type="entry name" value="Luciferase"/>
    <property type="match status" value="1"/>
</dbReference>